<proteinExistence type="predicted"/>
<sequence length="124" mass="14026">MKDVLNYKNFIGSVSFSAEDELFYGKIEGIDDLITFEGSSVKELKAAFEEAVEDYLDLCKQLGKNPEKTYKGTFNVRVKPETHKAAARTATRYGFSLNQLIEKALEDFLVKEPAANYSKSKNRI</sequence>
<dbReference type="InterPro" id="IPR008651">
    <property type="entry name" value="Uncharacterised_HicB"/>
</dbReference>
<reference evidence="2" key="1">
    <citation type="submission" date="2016-10" db="EMBL/GenBank/DDBJ databases">
        <authorList>
            <person name="Varghese N."/>
            <person name="Submissions S."/>
        </authorList>
    </citation>
    <scope>NUCLEOTIDE SEQUENCE [LARGE SCALE GENOMIC DNA]</scope>
    <source>
        <strain evidence="2">DSM 23095</strain>
    </source>
</reference>
<dbReference type="GO" id="GO:0006355">
    <property type="term" value="P:regulation of DNA-templated transcription"/>
    <property type="evidence" value="ECO:0007669"/>
    <property type="project" value="InterPro"/>
</dbReference>
<dbReference type="InterPro" id="IPR010985">
    <property type="entry name" value="Ribbon_hlx_hlx"/>
</dbReference>
<gene>
    <name evidence="1" type="ORF">SAMN04488104_101445</name>
</gene>
<accession>A0A1G6RVN2</accession>
<evidence type="ECO:0000313" key="2">
    <source>
        <dbReference type="Proteomes" id="UP000199060"/>
    </source>
</evidence>
<dbReference type="Proteomes" id="UP000199060">
    <property type="component" value="Unassembled WGS sequence"/>
</dbReference>
<organism evidence="1 2">
    <name type="scientific">Algoriphagus faecimaris</name>
    <dbReference type="NCBI Taxonomy" id="686796"/>
    <lineage>
        <taxon>Bacteria</taxon>
        <taxon>Pseudomonadati</taxon>
        <taxon>Bacteroidota</taxon>
        <taxon>Cytophagia</taxon>
        <taxon>Cytophagales</taxon>
        <taxon>Cyclobacteriaceae</taxon>
        <taxon>Algoriphagus</taxon>
    </lineage>
</organism>
<dbReference type="STRING" id="686796.SAMN04488104_101445"/>
<protein>
    <submittedName>
        <fullName evidence="1">Predicted nuclease of the RNAse H fold, HicB family</fullName>
    </submittedName>
</protein>
<dbReference type="SUPFAM" id="SSF47598">
    <property type="entry name" value="Ribbon-helix-helix"/>
    <property type="match status" value="1"/>
</dbReference>
<name>A0A1G6RVN2_9BACT</name>
<dbReference type="RefSeq" id="WP_087938959.1">
    <property type="nucleotide sequence ID" value="NZ_FNAC01000014.1"/>
</dbReference>
<dbReference type="AlphaFoldDB" id="A0A1G6RVN2"/>
<dbReference type="EMBL" id="FNAC01000014">
    <property type="protein sequence ID" value="SDD08493.1"/>
    <property type="molecule type" value="Genomic_DNA"/>
</dbReference>
<dbReference type="SUPFAM" id="SSF143100">
    <property type="entry name" value="TTHA1013/TTHA0281-like"/>
    <property type="match status" value="1"/>
</dbReference>
<dbReference type="OrthoDB" id="5297106at2"/>
<keyword evidence="2" id="KW-1185">Reference proteome</keyword>
<dbReference type="Pfam" id="PF05534">
    <property type="entry name" value="HicB"/>
    <property type="match status" value="1"/>
</dbReference>
<evidence type="ECO:0000313" key="1">
    <source>
        <dbReference type="EMBL" id="SDD08493.1"/>
    </source>
</evidence>
<dbReference type="InterPro" id="IPR035069">
    <property type="entry name" value="TTHA1013/TTHA0281-like"/>
</dbReference>